<evidence type="ECO:0000313" key="2">
    <source>
        <dbReference type="Proteomes" id="UP000594905"/>
    </source>
</evidence>
<dbReference type="GeneID" id="70782678"/>
<accession>A0A7T2XLA3</accession>
<protein>
    <submittedName>
        <fullName evidence="1">DNA alkylation repair protein</fullName>
    </submittedName>
</protein>
<dbReference type="SUPFAM" id="SSF48371">
    <property type="entry name" value="ARM repeat"/>
    <property type="match status" value="1"/>
</dbReference>
<dbReference type="RefSeq" id="WP_039676174.1">
    <property type="nucleotide sequence ID" value="NZ_CP065689.1"/>
</dbReference>
<name>A0A7T2XLA3_9CORY</name>
<proteinExistence type="predicted"/>
<keyword evidence="2" id="KW-1185">Reference proteome</keyword>
<evidence type="ECO:0000313" key="1">
    <source>
        <dbReference type="EMBL" id="QPS59336.1"/>
    </source>
</evidence>
<dbReference type="Proteomes" id="UP000594905">
    <property type="component" value="Chromosome"/>
</dbReference>
<organism evidence="1 2">
    <name type="scientific">Corynebacterium minutissimum</name>
    <dbReference type="NCBI Taxonomy" id="38301"/>
    <lineage>
        <taxon>Bacteria</taxon>
        <taxon>Bacillati</taxon>
        <taxon>Actinomycetota</taxon>
        <taxon>Actinomycetes</taxon>
        <taxon>Mycobacteriales</taxon>
        <taxon>Corynebacteriaceae</taxon>
        <taxon>Corynebacterium</taxon>
    </lineage>
</organism>
<dbReference type="EMBL" id="CP065689">
    <property type="protein sequence ID" value="QPS59336.1"/>
    <property type="molecule type" value="Genomic_DNA"/>
</dbReference>
<gene>
    <name evidence="1" type="ORF">I6G51_10640</name>
</gene>
<dbReference type="Gene3D" id="1.25.40.290">
    <property type="entry name" value="ARM repeat domains"/>
    <property type="match status" value="1"/>
</dbReference>
<sequence length="365" mass="40450">MAPKMKDYFNADTAQKLGAQLGIDGEEYAAWVAPRVEDLEILDRVTVFAQGLREQLGGDYVRAIGGIVDKLGPELAEGEGYFNHAFHLWPVSRFIELYGIDEPEVSLDAIEALTRVFTGEFAVRPFLERYPELTMARVHEWAGSGSHNVRRLASEGIRPRLPWAKVHAPFVADPSPILPVLHRLYDDASLFVRKSVANNLNDIGRTHPELALATASRWADSGSSHAAWVVEQGLRGLIKRGKREALELVGFSPSTAVTATRPEFPHTVAIGEKATLSTTLTNTGDAPAHVLAEYRVHFLKKNGTRKPSVFRLGKYTLDPGETRVVTKTHPFRVTSTRTYYPGTQALSLLINGREGEQVEFELTQL</sequence>
<dbReference type="InterPro" id="IPR016024">
    <property type="entry name" value="ARM-type_fold"/>
</dbReference>
<reference evidence="1 2" key="1">
    <citation type="submission" date="2020-12" db="EMBL/GenBank/DDBJ databases">
        <title>FDA dAtabase for Regulatory Grade micrObial Sequences (FDA-ARGOS): Supporting development and validation of Infectious Disease Dx tests.</title>
        <authorList>
            <person name="Sproer C."/>
            <person name="Gronow S."/>
            <person name="Severitt S."/>
            <person name="Schroder I."/>
            <person name="Tallon L."/>
            <person name="Sadzewicz L."/>
            <person name="Zhao X."/>
            <person name="Boylan J."/>
            <person name="Ott S."/>
            <person name="Bowen H."/>
            <person name="Vavikolanu K."/>
            <person name="Mehta A."/>
            <person name="Aluvathingal J."/>
            <person name="Nadendla S."/>
            <person name="Lowell S."/>
            <person name="Myers T."/>
            <person name="Yan Y."/>
            <person name="Sichtig H."/>
        </authorList>
    </citation>
    <scope>NUCLEOTIDE SEQUENCE [LARGE SCALE GENOMIC DNA]</scope>
    <source>
        <strain evidence="1 2">FDAARGOS_894</strain>
    </source>
</reference>